<keyword evidence="4" id="KW-1185">Reference proteome</keyword>
<sequence>MKRKLVVANDDVNQKFFRPKEHAVSYEASTSTSEPTVPSLESIQPTTGAGECGSSSKGSKRKCPECGEMKSKDKFYIHLFDSHGYDKDCPKKMKSMFTKESRERRMTLREKNDAMNDPQCNKWNAKFPNMSRLERHLSTCSGKRILSCPFCSCICRSQKGLILHCRSEHLEDPEAYEVDTIEFDQEKEFQEWKWAAEESSATSFVIAGTTRLKNDGYRRERRHVALHSFI</sequence>
<evidence type="ECO:0000313" key="3">
    <source>
        <dbReference type="EMBL" id="RCN46825.1"/>
    </source>
</evidence>
<accession>A0A368GV03</accession>
<dbReference type="AlphaFoldDB" id="A0A368GV03"/>
<gene>
    <name evidence="3" type="ORF">ANCCAN_07139</name>
</gene>
<feature type="compositionally biased region" description="Polar residues" evidence="1">
    <location>
        <begin position="27"/>
        <end position="47"/>
    </location>
</feature>
<feature type="domain" description="C2H2-type" evidence="2">
    <location>
        <begin position="61"/>
        <end position="83"/>
    </location>
</feature>
<dbReference type="EMBL" id="JOJR01000072">
    <property type="protein sequence ID" value="RCN46825.1"/>
    <property type="molecule type" value="Genomic_DNA"/>
</dbReference>
<feature type="domain" description="C2H2-type" evidence="2">
    <location>
        <begin position="146"/>
        <end position="169"/>
    </location>
</feature>
<feature type="region of interest" description="Disordered" evidence="1">
    <location>
        <begin position="22"/>
        <end position="64"/>
    </location>
</feature>
<proteinExistence type="predicted"/>
<reference evidence="3 4" key="1">
    <citation type="submission" date="2014-10" db="EMBL/GenBank/DDBJ databases">
        <title>Draft genome of the hookworm Ancylostoma caninum.</title>
        <authorList>
            <person name="Mitreva M."/>
        </authorList>
    </citation>
    <scope>NUCLEOTIDE SEQUENCE [LARGE SCALE GENOMIC DNA]</scope>
    <source>
        <strain evidence="3 4">Baltimore</strain>
    </source>
</reference>
<dbReference type="Gene3D" id="3.30.160.60">
    <property type="entry name" value="Classic Zinc Finger"/>
    <property type="match status" value="1"/>
</dbReference>
<evidence type="ECO:0000259" key="2">
    <source>
        <dbReference type="SMART" id="SM00355"/>
    </source>
</evidence>
<dbReference type="Proteomes" id="UP000252519">
    <property type="component" value="Unassembled WGS sequence"/>
</dbReference>
<dbReference type="InterPro" id="IPR013087">
    <property type="entry name" value="Znf_C2H2_type"/>
</dbReference>
<protein>
    <recommendedName>
        <fullName evidence="2">C2H2-type domain-containing protein</fullName>
    </recommendedName>
</protein>
<name>A0A368GV03_ANCCA</name>
<organism evidence="3 4">
    <name type="scientific">Ancylostoma caninum</name>
    <name type="common">Dog hookworm</name>
    <dbReference type="NCBI Taxonomy" id="29170"/>
    <lineage>
        <taxon>Eukaryota</taxon>
        <taxon>Metazoa</taxon>
        <taxon>Ecdysozoa</taxon>
        <taxon>Nematoda</taxon>
        <taxon>Chromadorea</taxon>
        <taxon>Rhabditida</taxon>
        <taxon>Rhabditina</taxon>
        <taxon>Rhabditomorpha</taxon>
        <taxon>Strongyloidea</taxon>
        <taxon>Ancylostomatidae</taxon>
        <taxon>Ancylostomatinae</taxon>
        <taxon>Ancylostoma</taxon>
    </lineage>
</organism>
<dbReference type="OrthoDB" id="5910100at2759"/>
<evidence type="ECO:0000256" key="1">
    <source>
        <dbReference type="SAM" id="MobiDB-lite"/>
    </source>
</evidence>
<evidence type="ECO:0000313" key="4">
    <source>
        <dbReference type="Proteomes" id="UP000252519"/>
    </source>
</evidence>
<comment type="caution">
    <text evidence="3">The sequence shown here is derived from an EMBL/GenBank/DDBJ whole genome shotgun (WGS) entry which is preliminary data.</text>
</comment>
<dbReference type="SMART" id="SM00355">
    <property type="entry name" value="ZnF_C2H2"/>
    <property type="match status" value="2"/>
</dbReference>